<dbReference type="NCBIfam" id="TIGR01352">
    <property type="entry name" value="tonB_Cterm"/>
    <property type="match status" value="1"/>
</dbReference>
<feature type="domain" description="TonB C-terminal" evidence="11">
    <location>
        <begin position="49"/>
        <end position="139"/>
    </location>
</feature>
<evidence type="ECO:0000256" key="3">
    <source>
        <dbReference type="ARBA" id="ARBA00022448"/>
    </source>
</evidence>
<keyword evidence="3" id="KW-0813">Transport</keyword>
<evidence type="ECO:0000259" key="11">
    <source>
        <dbReference type="PROSITE" id="PS52015"/>
    </source>
</evidence>
<evidence type="ECO:0000313" key="13">
    <source>
        <dbReference type="Proteomes" id="UP001207918"/>
    </source>
</evidence>
<reference evidence="12 13" key="1">
    <citation type="submission" date="2021-03" db="EMBL/GenBank/DDBJ databases">
        <title>Aliifodinibius sp. nov., a new bacterium isolated from saline soil.</title>
        <authorList>
            <person name="Galisteo C."/>
            <person name="De La Haba R."/>
            <person name="Sanchez-Porro C."/>
            <person name="Ventosa A."/>
        </authorList>
    </citation>
    <scope>NUCLEOTIDE SEQUENCE [LARGE SCALE GENOMIC DNA]</scope>
    <source>
        <strain evidence="12 13">1BSP15-2V2</strain>
    </source>
</reference>
<dbReference type="InterPro" id="IPR051045">
    <property type="entry name" value="TonB-dependent_transducer"/>
</dbReference>
<dbReference type="EMBL" id="JAGGJA010000001">
    <property type="protein sequence ID" value="MCW9705387.1"/>
    <property type="molecule type" value="Genomic_DNA"/>
</dbReference>
<dbReference type="Proteomes" id="UP001207918">
    <property type="component" value="Unassembled WGS sequence"/>
</dbReference>
<dbReference type="RefSeq" id="WP_265764050.1">
    <property type="nucleotide sequence ID" value="NZ_JAGGJA010000001.1"/>
</dbReference>
<feature type="signal peptide" evidence="10">
    <location>
        <begin position="1"/>
        <end position="34"/>
    </location>
</feature>
<gene>
    <name evidence="12" type="ORF">J6I44_00910</name>
</gene>
<evidence type="ECO:0000256" key="9">
    <source>
        <dbReference type="ARBA" id="ARBA00023136"/>
    </source>
</evidence>
<evidence type="ECO:0000256" key="8">
    <source>
        <dbReference type="ARBA" id="ARBA00022989"/>
    </source>
</evidence>
<dbReference type="PROSITE" id="PS52015">
    <property type="entry name" value="TONB_CTD"/>
    <property type="match status" value="1"/>
</dbReference>
<keyword evidence="9" id="KW-0472">Membrane</keyword>
<name>A0ABT3PHJ9_9BACT</name>
<protein>
    <submittedName>
        <fullName evidence="12">Energy transducer TonB</fullName>
    </submittedName>
</protein>
<evidence type="ECO:0000256" key="1">
    <source>
        <dbReference type="ARBA" id="ARBA00004383"/>
    </source>
</evidence>
<dbReference type="PANTHER" id="PTHR33446">
    <property type="entry name" value="PROTEIN TONB-RELATED"/>
    <property type="match status" value="1"/>
</dbReference>
<keyword evidence="4" id="KW-1003">Cell membrane</keyword>
<sequence length="139" mass="15321">MKDQYTKKDKYVKIIGLLAAGIFCSVLLSSTALAQESKPKVYTVVDQMPEIKGGLSALYKEITYPEEARRKNISGRVYLQVIVNKDGTTENPKVLKGIGGGCGEAAKKAIKEIQFKPGKNKGKAVRVKYSLPVIFRLEK</sequence>
<keyword evidence="6" id="KW-0812">Transmembrane</keyword>
<dbReference type="Pfam" id="PF03544">
    <property type="entry name" value="TonB_C"/>
    <property type="match status" value="1"/>
</dbReference>
<accession>A0ABT3PHJ9</accession>
<evidence type="ECO:0000313" key="12">
    <source>
        <dbReference type="EMBL" id="MCW9705387.1"/>
    </source>
</evidence>
<comment type="caution">
    <text evidence="12">The sequence shown here is derived from an EMBL/GenBank/DDBJ whole genome shotgun (WGS) entry which is preliminary data.</text>
</comment>
<evidence type="ECO:0000256" key="4">
    <source>
        <dbReference type="ARBA" id="ARBA00022475"/>
    </source>
</evidence>
<evidence type="ECO:0000256" key="6">
    <source>
        <dbReference type="ARBA" id="ARBA00022692"/>
    </source>
</evidence>
<evidence type="ECO:0000256" key="5">
    <source>
        <dbReference type="ARBA" id="ARBA00022519"/>
    </source>
</evidence>
<dbReference type="InterPro" id="IPR037682">
    <property type="entry name" value="TonB_C"/>
</dbReference>
<dbReference type="Gene3D" id="3.30.1150.10">
    <property type="match status" value="1"/>
</dbReference>
<comment type="subcellular location">
    <subcellularLocation>
        <location evidence="1">Cell inner membrane</location>
        <topology evidence="1">Single-pass membrane protein</topology>
        <orientation evidence="1">Periplasmic side</orientation>
    </subcellularLocation>
</comment>
<evidence type="ECO:0000256" key="7">
    <source>
        <dbReference type="ARBA" id="ARBA00022927"/>
    </source>
</evidence>
<evidence type="ECO:0000256" key="10">
    <source>
        <dbReference type="SAM" id="SignalP"/>
    </source>
</evidence>
<dbReference type="SUPFAM" id="SSF74653">
    <property type="entry name" value="TolA/TonB C-terminal domain"/>
    <property type="match status" value="1"/>
</dbReference>
<keyword evidence="8" id="KW-1133">Transmembrane helix</keyword>
<comment type="similarity">
    <text evidence="2">Belongs to the TonB family.</text>
</comment>
<dbReference type="PANTHER" id="PTHR33446:SF2">
    <property type="entry name" value="PROTEIN TONB"/>
    <property type="match status" value="1"/>
</dbReference>
<keyword evidence="5" id="KW-0997">Cell inner membrane</keyword>
<dbReference type="InterPro" id="IPR006260">
    <property type="entry name" value="TonB/TolA_C"/>
</dbReference>
<feature type="chain" id="PRO_5046468256" evidence="10">
    <location>
        <begin position="35"/>
        <end position="139"/>
    </location>
</feature>
<proteinExistence type="inferred from homology"/>
<keyword evidence="13" id="KW-1185">Reference proteome</keyword>
<evidence type="ECO:0000256" key="2">
    <source>
        <dbReference type="ARBA" id="ARBA00006555"/>
    </source>
</evidence>
<organism evidence="12 13">
    <name type="scientific">Fodinibius salsisoli</name>
    <dbReference type="NCBI Taxonomy" id="2820877"/>
    <lineage>
        <taxon>Bacteria</taxon>
        <taxon>Pseudomonadati</taxon>
        <taxon>Balneolota</taxon>
        <taxon>Balneolia</taxon>
        <taxon>Balneolales</taxon>
        <taxon>Balneolaceae</taxon>
        <taxon>Fodinibius</taxon>
    </lineage>
</organism>
<keyword evidence="10" id="KW-0732">Signal</keyword>
<keyword evidence="7" id="KW-0653">Protein transport</keyword>